<proteinExistence type="predicted"/>
<accession>A0ABU2X285</accession>
<protein>
    <submittedName>
        <fullName evidence="2">Uncharacterized protein</fullName>
    </submittedName>
</protein>
<feature type="compositionally biased region" description="Polar residues" evidence="1">
    <location>
        <begin position="97"/>
        <end position="108"/>
    </location>
</feature>
<keyword evidence="3" id="KW-1185">Reference proteome</keyword>
<dbReference type="RefSeq" id="WP_311414067.1">
    <property type="nucleotide sequence ID" value="NZ_JAVRFL010000037.1"/>
</dbReference>
<comment type="caution">
    <text evidence="2">The sequence shown here is derived from an EMBL/GenBank/DDBJ whole genome shotgun (WGS) entry which is preliminary data.</text>
</comment>
<sequence>MLLPRHAATVQSPASSLLRRAGSRRVCVPLATAALAAVVLTGCGEDRKATGSASTPSASPSATASASPTPSPTLQPDRDGDGMPDGLDPYPDDPKNVPQQGPITVSCDTGQDWDSVLTIAPGVGGRPDFSQVWLAKPSSCEVEGTVAIVTATEQAAYKTSGYDDQDISMLYEICASVDPDDVYAEPGFAASPAQIGEINGALTLCPKHPYAKKWREAVRRGQGDVKLEAQGRLFGPGTFRVGKEIKPGTYVATDVDGCYWERQNASGRIIDNYFTNSARRVQVTIRSSDYAFSSERCGEWRPAR</sequence>
<feature type="region of interest" description="Disordered" evidence="1">
    <location>
        <begin position="46"/>
        <end position="108"/>
    </location>
</feature>
<dbReference type="Proteomes" id="UP001180973">
    <property type="component" value="Unassembled WGS sequence"/>
</dbReference>
<evidence type="ECO:0000313" key="2">
    <source>
        <dbReference type="EMBL" id="MDT0532304.1"/>
    </source>
</evidence>
<evidence type="ECO:0000313" key="3">
    <source>
        <dbReference type="Proteomes" id="UP001180973"/>
    </source>
</evidence>
<dbReference type="EMBL" id="JAVRFL010000037">
    <property type="protein sequence ID" value="MDT0532304.1"/>
    <property type="molecule type" value="Genomic_DNA"/>
</dbReference>
<gene>
    <name evidence="2" type="ORF">RM555_25210</name>
</gene>
<organism evidence="2 3">
    <name type="scientific">Micromonospora reichwaldensis</name>
    <dbReference type="NCBI Taxonomy" id="3075516"/>
    <lineage>
        <taxon>Bacteria</taxon>
        <taxon>Bacillati</taxon>
        <taxon>Actinomycetota</taxon>
        <taxon>Actinomycetes</taxon>
        <taxon>Micromonosporales</taxon>
        <taxon>Micromonosporaceae</taxon>
        <taxon>Micromonospora</taxon>
    </lineage>
</organism>
<reference evidence="2" key="1">
    <citation type="submission" date="2023-09" db="EMBL/GenBank/DDBJ databases">
        <title>30 novel species of actinomycetes from the DSMZ collection.</title>
        <authorList>
            <person name="Nouioui I."/>
        </authorList>
    </citation>
    <scope>NUCLEOTIDE SEQUENCE</scope>
    <source>
        <strain evidence="2">DSM 115977</strain>
    </source>
</reference>
<feature type="compositionally biased region" description="Low complexity" evidence="1">
    <location>
        <begin position="50"/>
        <end position="68"/>
    </location>
</feature>
<evidence type="ECO:0000256" key="1">
    <source>
        <dbReference type="SAM" id="MobiDB-lite"/>
    </source>
</evidence>
<name>A0ABU2X285_9ACTN</name>